<dbReference type="InterPro" id="IPR055098">
    <property type="entry name" value="Ig_NUP210_3rd"/>
</dbReference>
<dbReference type="InterPro" id="IPR045197">
    <property type="entry name" value="NUP210-like"/>
</dbReference>
<organism evidence="2 3">
    <name type="scientific">Caenorhabditis japonica</name>
    <dbReference type="NCBI Taxonomy" id="281687"/>
    <lineage>
        <taxon>Eukaryota</taxon>
        <taxon>Metazoa</taxon>
        <taxon>Ecdysozoa</taxon>
        <taxon>Nematoda</taxon>
        <taxon>Chromadorea</taxon>
        <taxon>Rhabditida</taxon>
        <taxon>Rhabditina</taxon>
        <taxon>Rhabditomorpha</taxon>
        <taxon>Rhabditoidea</taxon>
        <taxon>Rhabditidae</taxon>
        <taxon>Peloderinae</taxon>
        <taxon>Caenorhabditis</taxon>
    </lineage>
</organism>
<accession>A0A8R1E9K4</accession>
<dbReference type="PANTHER" id="PTHR23019">
    <property type="entry name" value="NUCLEAR PORE MEMBRANE GLYCOPROTEIN GP210-RELATED"/>
    <property type="match status" value="1"/>
</dbReference>
<sequence length="93" mass="10054">MELAVVANLLLVPSQDIYMPVQSVIPFQVLIVKQRGTEVVAMPNPSYELQIDGGDVASLDQKKSLVRALTKGNTAVHLLSSQTEQLPLCAPLL</sequence>
<dbReference type="EnsemblMetazoa" id="CJA31181a.1">
    <property type="protein sequence ID" value="CJA31181a.1"/>
    <property type="gene ID" value="WBGene00207028"/>
</dbReference>
<feature type="domain" description="NUP210 Ig-like" evidence="1">
    <location>
        <begin position="7"/>
        <end position="81"/>
    </location>
</feature>
<reference evidence="2" key="2">
    <citation type="submission" date="2022-06" db="UniProtKB">
        <authorList>
            <consortium name="EnsemblMetazoa"/>
        </authorList>
    </citation>
    <scope>IDENTIFICATION</scope>
    <source>
        <strain evidence="2">DF5081</strain>
    </source>
</reference>
<dbReference type="GO" id="GO:0005643">
    <property type="term" value="C:nuclear pore"/>
    <property type="evidence" value="ECO:0007669"/>
    <property type="project" value="TreeGrafter"/>
</dbReference>
<keyword evidence="3" id="KW-1185">Reference proteome</keyword>
<dbReference type="Proteomes" id="UP000005237">
    <property type="component" value="Unassembled WGS sequence"/>
</dbReference>
<evidence type="ECO:0000259" key="1">
    <source>
        <dbReference type="Pfam" id="PF22963"/>
    </source>
</evidence>
<dbReference type="Pfam" id="PF22963">
    <property type="entry name" value="Ig_NUP210_3rd"/>
    <property type="match status" value="1"/>
</dbReference>
<reference evidence="3" key="1">
    <citation type="submission" date="2010-08" db="EMBL/GenBank/DDBJ databases">
        <authorList>
            <consortium name="Caenorhabditis japonica Sequencing Consortium"/>
            <person name="Wilson R.K."/>
        </authorList>
    </citation>
    <scope>NUCLEOTIDE SEQUENCE [LARGE SCALE GENOMIC DNA]</scope>
    <source>
        <strain evidence="3">DF5081</strain>
    </source>
</reference>
<protein>
    <recommendedName>
        <fullName evidence="1">NUP210 Ig-like domain-containing protein</fullName>
    </recommendedName>
</protein>
<name>A0A8R1E9K4_CAEJA</name>
<evidence type="ECO:0000313" key="2">
    <source>
        <dbReference type="EnsemblMetazoa" id="CJA31181a.1"/>
    </source>
</evidence>
<evidence type="ECO:0000313" key="3">
    <source>
        <dbReference type="Proteomes" id="UP000005237"/>
    </source>
</evidence>
<dbReference type="PANTHER" id="PTHR23019:SF0">
    <property type="entry name" value="NUCLEAR PORE MEMBRANE GLYCOPROTEIN 210"/>
    <property type="match status" value="1"/>
</dbReference>
<proteinExistence type="predicted"/>